<dbReference type="EMBL" id="LHYF01000026">
    <property type="protein sequence ID" value="KXB06730.1"/>
    <property type="molecule type" value="Genomic_DNA"/>
</dbReference>
<comment type="caution">
    <text evidence="1">The sequence shown here is derived from an EMBL/GenBank/DDBJ whole genome shotgun (WGS) entry which is preliminary data.</text>
</comment>
<name>A0A133VJX7_9EURY</name>
<organism evidence="1 2">
    <name type="scientific">candidate division MSBL1 archaeon SCGC-AAA382C18</name>
    <dbReference type="NCBI Taxonomy" id="1698281"/>
    <lineage>
        <taxon>Archaea</taxon>
        <taxon>Methanobacteriati</taxon>
        <taxon>Methanobacteriota</taxon>
        <taxon>candidate division MSBL1</taxon>
    </lineage>
</organism>
<protein>
    <submittedName>
        <fullName evidence="1">Uncharacterized protein</fullName>
    </submittedName>
</protein>
<dbReference type="AlphaFoldDB" id="A0A133VJX7"/>
<accession>A0A133VJX7</accession>
<keyword evidence="2" id="KW-1185">Reference proteome</keyword>
<proteinExistence type="predicted"/>
<feature type="non-terminal residue" evidence="1">
    <location>
        <position position="1"/>
    </location>
</feature>
<evidence type="ECO:0000313" key="2">
    <source>
        <dbReference type="Proteomes" id="UP000070404"/>
    </source>
</evidence>
<evidence type="ECO:0000313" key="1">
    <source>
        <dbReference type="EMBL" id="KXB06730.1"/>
    </source>
</evidence>
<reference evidence="1 2" key="1">
    <citation type="journal article" date="2016" name="Sci. Rep.">
        <title>Metabolic traits of an uncultured archaeal lineage -MSBL1- from brine pools of the Red Sea.</title>
        <authorList>
            <person name="Mwirichia R."/>
            <person name="Alam I."/>
            <person name="Rashid M."/>
            <person name="Vinu M."/>
            <person name="Ba-Alawi W."/>
            <person name="Anthony Kamau A."/>
            <person name="Kamanda Ngugi D."/>
            <person name="Goker M."/>
            <person name="Klenk H.P."/>
            <person name="Bajic V."/>
            <person name="Stingl U."/>
        </authorList>
    </citation>
    <scope>NUCLEOTIDE SEQUENCE [LARGE SCALE GENOMIC DNA]</scope>
    <source>
        <strain evidence="1">SCGC-AAA382C18</strain>
    </source>
</reference>
<sequence length="120" mass="13524">ECKDWTEIMEIHELDDPPTCPKCGSGKIGMVEKELRSVRRTLDRVKNGSTKEKKSEIWKTLDKSSRLVSDYGKAAAVAMAGNGISPSMAQDILEEKAEISDKFLDLVIEKERKSLFSKYE</sequence>
<dbReference type="Proteomes" id="UP000070404">
    <property type="component" value="Unassembled WGS sequence"/>
</dbReference>
<gene>
    <name evidence="1" type="ORF">AKJ52_01690</name>
</gene>